<dbReference type="CDD" id="cd13624">
    <property type="entry name" value="PBP2_Arg_Lys_His"/>
    <property type="match status" value="1"/>
</dbReference>
<dbReference type="Pfam" id="PF00497">
    <property type="entry name" value="SBP_bac_3"/>
    <property type="match status" value="1"/>
</dbReference>
<dbReference type="PANTHER" id="PTHR35936:SF38">
    <property type="entry name" value="GLUTAMINE-BINDING PERIPLASMIC PROTEIN"/>
    <property type="match status" value="1"/>
</dbReference>
<organism evidence="5 6">
    <name type="scientific">Halorussus gelatinilyticus</name>
    <dbReference type="NCBI Taxonomy" id="2937524"/>
    <lineage>
        <taxon>Archaea</taxon>
        <taxon>Methanobacteriati</taxon>
        <taxon>Methanobacteriota</taxon>
        <taxon>Stenosarchaea group</taxon>
        <taxon>Halobacteria</taxon>
        <taxon>Halobacteriales</taxon>
        <taxon>Haladaptataceae</taxon>
        <taxon>Halorussus</taxon>
    </lineage>
</organism>
<accession>A0A8U0IJH5</accession>
<dbReference type="EMBL" id="CP096658">
    <property type="protein sequence ID" value="UPW00846.1"/>
    <property type="molecule type" value="Genomic_DNA"/>
</dbReference>
<dbReference type="SMART" id="SM00062">
    <property type="entry name" value="PBPb"/>
    <property type="match status" value="1"/>
</dbReference>
<evidence type="ECO:0000313" key="5">
    <source>
        <dbReference type="EMBL" id="UPW00846.1"/>
    </source>
</evidence>
<dbReference type="GO" id="GO:0016020">
    <property type="term" value="C:membrane"/>
    <property type="evidence" value="ECO:0007669"/>
    <property type="project" value="InterPro"/>
</dbReference>
<dbReference type="AlphaFoldDB" id="A0A8U0IJH5"/>
<dbReference type="PANTHER" id="PTHR35936">
    <property type="entry name" value="MEMBRANE-BOUND LYTIC MUREIN TRANSGLYCOSYLASE F"/>
    <property type="match status" value="1"/>
</dbReference>
<evidence type="ECO:0000313" key="6">
    <source>
        <dbReference type="Proteomes" id="UP000830434"/>
    </source>
</evidence>
<dbReference type="SMART" id="SM00079">
    <property type="entry name" value="PBPe"/>
    <property type="match status" value="1"/>
</dbReference>
<feature type="domain" description="Ionotropic glutamate receptor C-terminal" evidence="4">
    <location>
        <begin position="51"/>
        <end position="275"/>
    </location>
</feature>
<keyword evidence="1" id="KW-0732">Signal</keyword>
<dbReference type="InterPro" id="IPR001320">
    <property type="entry name" value="Iontro_rcpt_C"/>
</dbReference>
<sequence length="276" mass="29584">MEHRTSVDMDRRTYVKVVGASSVAGLTGTAGCVGSISGSGDESTTTEKGGKLTAGTAPGFPPFEMKKGGELVGFDIDLLEAVVSESEYTLSGWEEFEFKGLMPALASEKIDVIAGAMTINDERDKKIDFSNPYYSADQSILVRKGGDFSPSKLGDFSGHPVGAQKGTTGEGIIKDELISKGKLKESNYNSYGSYVLAVEDLVNGNIDAIVIDKPVAKTFQSERDVSIAFTYETGEQYGFGVRQGDSEVQKALNSGLKAVRDSGKYAEIRNKWFSDS</sequence>
<dbReference type="KEGG" id="haxz:M0R88_01780"/>
<feature type="domain" description="Solute-binding protein family 3/N-terminal" evidence="3">
    <location>
        <begin position="51"/>
        <end position="276"/>
    </location>
</feature>
<dbReference type="SUPFAM" id="SSF53850">
    <property type="entry name" value="Periplasmic binding protein-like II"/>
    <property type="match status" value="1"/>
</dbReference>
<dbReference type="Proteomes" id="UP000830434">
    <property type="component" value="Chromosome"/>
</dbReference>
<evidence type="ECO:0000259" key="4">
    <source>
        <dbReference type="SMART" id="SM00079"/>
    </source>
</evidence>
<gene>
    <name evidence="5" type="ORF">M0R88_01780</name>
</gene>
<evidence type="ECO:0000259" key="3">
    <source>
        <dbReference type="SMART" id="SM00062"/>
    </source>
</evidence>
<dbReference type="RefSeq" id="WP_248655254.1">
    <property type="nucleotide sequence ID" value="NZ_CP096658.1"/>
</dbReference>
<dbReference type="PROSITE" id="PS51257">
    <property type="entry name" value="PROKAR_LIPOPROTEIN"/>
    <property type="match status" value="1"/>
</dbReference>
<keyword evidence="6" id="KW-1185">Reference proteome</keyword>
<feature type="compositionally biased region" description="Polar residues" evidence="2">
    <location>
        <begin position="36"/>
        <end position="47"/>
    </location>
</feature>
<protein>
    <submittedName>
        <fullName evidence="5">Basic amino acid ABC transporter substrate-binding protein</fullName>
    </submittedName>
</protein>
<evidence type="ECO:0000256" key="2">
    <source>
        <dbReference type="SAM" id="MobiDB-lite"/>
    </source>
</evidence>
<reference evidence="5" key="1">
    <citation type="submission" date="2022-04" db="EMBL/GenBank/DDBJ databases">
        <title>Diverse halophilic archaea isolated from saline environments.</title>
        <authorList>
            <person name="Cui H.-L."/>
        </authorList>
    </citation>
    <scope>NUCLEOTIDE SEQUENCE</scope>
    <source>
        <strain evidence="5">XZYJT40</strain>
    </source>
</reference>
<dbReference type="InterPro" id="IPR001638">
    <property type="entry name" value="Solute-binding_3/MltF_N"/>
</dbReference>
<proteinExistence type="predicted"/>
<feature type="region of interest" description="Disordered" evidence="2">
    <location>
        <begin position="34"/>
        <end position="57"/>
    </location>
</feature>
<evidence type="ECO:0000256" key="1">
    <source>
        <dbReference type="ARBA" id="ARBA00022729"/>
    </source>
</evidence>
<dbReference type="GeneID" id="72188545"/>
<name>A0A8U0IJH5_9EURY</name>
<dbReference type="GO" id="GO:0015276">
    <property type="term" value="F:ligand-gated monoatomic ion channel activity"/>
    <property type="evidence" value="ECO:0007669"/>
    <property type="project" value="InterPro"/>
</dbReference>
<dbReference type="Gene3D" id="3.40.190.10">
    <property type="entry name" value="Periplasmic binding protein-like II"/>
    <property type="match status" value="2"/>
</dbReference>